<evidence type="ECO:0000313" key="2">
    <source>
        <dbReference type="Proteomes" id="UP001165296"/>
    </source>
</evidence>
<dbReference type="Gene3D" id="2.60.120.260">
    <property type="entry name" value="Galactose-binding domain-like"/>
    <property type="match status" value="1"/>
</dbReference>
<accession>A0ABS8AV03</accession>
<comment type="caution">
    <text evidence="1">The sequence shown here is derived from an EMBL/GenBank/DDBJ whole genome shotgun (WGS) entry which is preliminary data.</text>
</comment>
<dbReference type="PROSITE" id="PS51257">
    <property type="entry name" value="PROKAR_LIPOPROTEIN"/>
    <property type="match status" value="1"/>
</dbReference>
<gene>
    <name evidence="1" type="ORF">LGH74_14480</name>
</gene>
<dbReference type="SUPFAM" id="SSF49785">
    <property type="entry name" value="Galactose-binding domain-like"/>
    <property type="match status" value="1"/>
</dbReference>
<dbReference type="Proteomes" id="UP001165296">
    <property type="component" value="Unassembled WGS sequence"/>
</dbReference>
<reference evidence="1" key="1">
    <citation type="submission" date="2021-10" db="EMBL/GenBank/DDBJ databases">
        <authorList>
            <person name="Dean J.D."/>
            <person name="Kim M.K."/>
            <person name="Newey C.N."/>
            <person name="Stoker T.S."/>
            <person name="Thompson D.W."/>
            <person name="Grose J.H."/>
        </authorList>
    </citation>
    <scope>NUCLEOTIDE SEQUENCE</scope>
    <source>
        <strain evidence="1">BT178</strain>
    </source>
</reference>
<dbReference type="InterPro" id="IPR008979">
    <property type="entry name" value="Galactose-bd-like_sf"/>
</dbReference>
<keyword evidence="2" id="KW-1185">Reference proteome</keyword>
<evidence type="ECO:0008006" key="3">
    <source>
        <dbReference type="Google" id="ProtNLM"/>
    </source>
</evidence>
<dbReference type="EMBL" id="JAJADR010000004">
    <property type="protein sequence ID" value="MCB2409194.1"/>
    <property type="molecule type" value="Genomic_DNA"/>
</dbReference>
<sequence length="177" mass="19484">MKKLLYAVFALGVVACGDNKSEIPANQLAKNDFESLEGWVGGIPTPSLTTEKAHSGRYSVKVGPAVEYSLGYSSQLGKLSANRVKKIKIHGWAFLPDKQSNAIIVTEIKDPVTGKNIIWDGLEIAKQTKTVNKWVEIEKVIEIPATAAYTSLLNIYMWRGNSNQNIYLDDLEITSEG</sequence>
<organism evidence="1 2">
    <name type="scientific">Hymenobacter lucidus</name>
    <dbReference type="NCBI Taxonomy" id="2880930"/>
    <lineage>
        <taxon>Bacteria</taxon>
        <taxon>Pseudomonadati</taxon>
        <taxon>Bacteroidota</taxon>
        <taxon>Cytophagia</taxon>
        <taxon>Cytophagales</taxon>
        <taxon>Hymenobacteraceae</taxon>
        <taxon>Hymenobacter</taxon>
    </lineage>
</organism>
<proteinExistence type="predicted"/>
<protein>
    <recommendedName>
        <fullName evidence="3">CBM-cenC domain-containing protein</fullName>
    </recommendedName>
</protein>
<evidence type="ECO:0000313" key="1">
    <source>
        <dbReference type="EMBL" id="MCB2409194.1"/>
    </source>
</evidence>
<name>A0ABS8AV03_9BACT</name>
<dbReference type="RefSeq" id="WP_226176754.1">
    <property type="nucleotide sequence ID" value="NZ_JAJADR010000004.1"/>
</dbReference>